<dbReference type="AlphaFoldDB" id="A0ABD0JQB5"/>
<comment type="caution">
    <text evidence="1">The sequence shown here is derived from an EMBL/GenBank/DDBJ whole genome shotgun (WGS) entry which is preliminary data.</text>
</comment>
<accession>A0ABD0JQB5</accession>
<proteinExistence type="predicted"/>
<dbReference type="EMBL" id="JACVVK020000359">
    <property type="protein sequence ID" value="KAK7477033.1"/>
    <property type="molecule type" value="Genomic_DNA"/>
</dbReference>
<evidence type="ECO:0000313" key="2">
    <source>
        <dbReference type="Proteomes" id="UP001519460"/>
    </source>
</evidence>
<reference evidence="1 2" key="1">
    <citation type="journal article" date="2023" name="Sci. Data">
        <title>Genome assembly of the Korean intertidal mud-creeper Batillaria attramentaria.</title>
        <authorList>
            <person name="Patra A.K."/>
            <person name="Ho P.T."/>
            <person name="Jun S."/>
            <person name="Lee S.J."/>
            <person name="Kim Y."/>
            <person name="Won Y.J."/>
        </authorList>
    </citation>
    <scope>NUCLEOTIDE SEQUENCE [LARGE SCALE GENOMIC DNA]</scope>
    <source>
        <strain evidence="1">Wonlab-2016</strain>
    </source>
</reference>
<dbReference type="Proteomes" id="UP001519460">
    <property type="component" value="Unassembled WGS sequence"/>
</dbReference>
<sequence length="138" mass="15503">FESAVSDTNLIAVCFLWRIVAVAKIVYRSGKLSDGSSVFLRMRATSATSSAEGDRGGKGRTSTCKDVRKEMMYTKYPRPLKASGQSCVDSMECADYCCREVRGHRSRYYVCGTPFDEFMTYTCVKMSRSENDVLDHLI</sequence>
<evidence type="ECO:0000313" key="1">
    <source>
        <dbReference type="EMBL" id="KAK7477033.1"/>
    </source>
</evidence>
<protein>
    <submittedName>
        <fullName evidence="1">Uncharacterized protein</fullName>
    </submittedName>
</protein>
<organism evidence="1 2">
    <name type="scientific">Batillaria attramentaria</name>
    <dbReference type="NCBI Taxonomy" id="370345"/>
    <lineage>
        <taxon>Eukaryota</taxon>
        <taxon>Metazoa</taxon>
        <taxon>Spiralia</taxon>
        <taxon>Lophotrochozoa</taxon>
        <taxon>Mollusca</taxon>
        <taxon>Gastropoda</taxon>
        <taxon>Caenogastropoda</taxon>
        <taxon>Sorbeoconcha</taxon>
        <taxon>Cerithioidea</taxon>
        <taxon>Batillariidae</taxon>
        <taxon>Batillaria</taxon>
    </lineage>
</organism>
<gene>
    <name evidence="1" type="ORF">BaRGS_00031713</name>
</gene>
<name>A0ABD0JQB5_9CAEN</name>
<feature type="non-terminal residue" evidence="1">
    <location>
        <position position="1"/>
    </location>
</feature>
<keyword evidence="2" id="KW-1185">Reference proteome</keyword>